<feature type="repeat" description="Lumazine-binding" evidence="10">
    <location>
        <begin position="1"/>
        <end position="96"/>
    </location>
</feature>
<sequence>MFTGIVEEIGTIQSIKKQNPITELTIQCEKILSDMHIGDSISVNGTCLTVVRFDATSFTVQVIAGTEDKTYLGQLSTGQSVNLERALLATGRLGGHFVQGHVDDKGVILNIKQSRNEWIYTIKAPNHILNQMIPQGSIAVDGVSLTVFKKETTSFDIHLIPETRKATILSMKKQGDPVHLETDMLFKYVENITRQNNGVSVDSLLRAGF</sequence>
<protein>
    <recommendedName>
        <fullName evidence="5 9">Riboflavin synthase</fullName>
        <ecNumber evidence="4 9">2.5.1.9</ecNumber>
    </recommendedName>
</protein>
<dbReference type="Proteomes" id="UP000032366">
    <property type="component" value="Unassembled WGS sequence"/>
</dbReference>
<dbReference type="OrthoDB" id="9788537at2"/>
<feature type="domain" description="Lumazine-binding" evidence="11">
    <location>
        <begin position="1"/>
        <end position="96"/>
    </location>
</feature>
<dbReference type="FunFam" id="2.40.30.20:FF:000014">
    <property type="entry name" value="Riboflavin synthase, alpha subunit"/>
    <property type="match status" value="1"/>
</dbReference>
<reference evidence="12 14" key="1">
    <citation type="submission" date="2015-01" db="EMBL/GenBank/DDBJ databases">
        <authorList>
            <person name="Guo J."/>
        </authorList>
    </citation>
    <scope>NUCLEOTIDE SEQUENCE [LARGE SCALE GENOMIC DNA]</scope>
    <source>
        <strain evidence="12 14">DSM 22147</strain>
    </source>
</reference>
<reference evidence="13 15" key="2">
    <citation type="submission" date="2018-06" db="EMBL/GenBank/DDBJ databases">
        <authorList>
            <consortium name="Pathogen Informatics"/>
            <person name="Doyle S."/>
        </authorList>
    </citation>
    <scope>NUCLEOTIDE SEQUENCE [LARGE SCALE GENOMIC DNA]</scope>
    <source>
        <strain evidence="13 15">NCTC13832</strain>
    </source>
</reference>
<gene>
    <name evidence="13" type="primary">ribE</name>
    <name evidence="13" type="ORF">NCTC13832_01483</name>
    <name evidence="12" type="ORF">TP70_09590</name>
</gene>
<dbReference type="InterPro" id="IPR017938">
    <property type="entry name" value="Riboflavin_synthase-like_b-brl"/>
</dbReference>
<evidence type="ECO:0000313" key="14">
    <source>
        <dbReference type="Proteomes" id="UP000032366"/>
    </source>
</evidence>
<dbReference type="NCBIfam" id="NF006767">
    <property type="entry name" value="PRK09289.1"/>
    <property type="match status" value="1"/>
</dbReference>
<evidence type="ECO:0000256" key="8">
    <source>
        <dbReference type="ARBA" id="ARBA00022737"/>
    </source>
</evidence>
<dbReference type="InterPro" id="IPR023366">
    <property type="entry name" value="ATP_synth_asu-like_sf"/>
</dbReference>
<evidence type="ECO:0000313" key="13">
    <source>
        <dbReference type="EMBL" id="SUM57793.1"/>
    </source>
</evidence>
<keyword evidence="6" id="KW-0686">Riboflavin biosynthesis</keyword>
<feature type="repeat" description="Lumazine-binding" evidence="10">
    <location>
        <begin position="97"/>
        <end position="193"/>
    </location>
</feature>
<comment type="pathway">
    <text evidence="3">Cofactor biosynthesis; riboflavin biosynthesis; riboflavin from 2-hydroxy-3-oxobutyl phosphate and 5-amino-6-(D-ribitylamino)uracil: step 2/2.</text>
</comment>
<evidence type="ECO:0000313" key="12">
    <source>
        <dbReference type="EMBL" id="KIX90127.1"/>
    </source>
</evidence>
<dbReference type="InterPro" id="IPR001783">
    <property type="entry name" value="Lumazine-bd"/>
</dbReference>
<evidence type="ECO:0000313" key="15">
    <source>
        <dbReference type="Proteomes" id="UP000254100"/>
    </source>
</evidence>
<dbReference type="Pfam" id="PF00677">
    <property type="entry name" value="Lum_binding"/>
    <property type="match status" value="2"/>
</dbReference>
<keyword evidence="8" id="KW-0677">Repeat</keyword>
<evidence type="ECO:0000256" key="5">
    <source>
        <dbReference type="ARBA" id="ARBA00013950"/>
    </source>
</evidence>
<dbReference type="GO" id="GO:0004746">
    <property type="term" value="F:riboflavin synthase activity"/>
    <property type="evidence" value="ECO:0007669"/>
    <property type="project" value="UniProtKB-UniRule"/>
</dbReference>
<dbReference type="Proteomes" id="UP000254100">
    <property type="component" value="Unassembled WGS sequence"/>
</dbReference>
<dbReference type="EMBL" id="JXWY01000100">
    <property type="protein sequence ID" value="KIX90127.1"/>
    <property type="molecule type" value="Genomic_DNA"/>
</dbReference>
<dbReference type="GO" id="GO:0009231">
    <property type="term" value="P:riboflavin biosynthetic process"/>
    <property type="evidence" value="ECO:0007669"/>
    <property type="project" value="UniProtKB-KW"/>
</dbReference>
<comment type="catalytic activity">
    <reaction evidence="1">
        <text>2 6,7-dimethyl-8-(1-D-ribityl)lumazine + H(+) = 5-amino-6-(D-ribitylamino)uracil + riboflavin</text>
        <dbReference type="Rhea" id="RHEA:20772"/>
        <dbReference type="ChEBI" id="CHEBI:15378"/>
        <dbReference type="ChEBI" id="CHEBI:15934"/>
        <dbReference type="ChEBI" id="CHEBI:57986"/>
        <dbReference type="ChEBI" id="CHEBI:58201"/>
        <dbReference type="EC" id="2.5.1.9"/>
    </reaction>
</comment>
<evidence type="ECO:0000256" key="10">
    <source>
        <dbReference type="PROSITE-ProRule" id="PRU00524"/>
    </source>
</evidence>
<evidence type="ECO:0000256" key="3">
    <source>
        <dbReference type="ARBA" id="ARBA00004887"/>
    </source>
</evidence>
<evidence type="ECO:0000256" key="6">
    <source>
        <dbReference type="ARBA" id="ARBA00022619"/>
    </source>
</evidence>
<dbReference type="PIRSF" id="PIRSF000498">
    <property type="entry name" value="Riboflavin_syn_A"/>
    <property type="match status" value="1"/>
</dbReference>
<dbReference type="NCBIfam" id="TIGR00187">
    <property type="entry name" value="ribE"/>
    <property type="match status" value="1"/>
</dbReference>
<dbReference type="PANTHER" id="PTHR21098">
    <property type="entry name" value="RIBOFLAVIN SYNTHASE ALPHA CHAIN"/>
    <property type="match status" value="1"/>
</dbReference>
<dbReference type="STRING" id="569857.TP70_09590"/>
<dbReference type="InterPro" id="IPR026017">
    <property type="entry name" value="Lumazine-bd_dom"/>
</dbReference>
<feature type="domain" description="Lumazine-binding" evidence="11">
    <location>
        <begin position="97"/>
        <end position="193"/>
    </location>
</feature>
<evidence type="ECO:0000256" key="2">
    <source>
        <dbReference type="ARBA" id="ARBA00002803"/>
    </source>
</evidence>
<accession>A0A0D6XN95</accession>
<dbReference type="CDD" id="cd00402">
    <property type="entry name" value="Riboflavin_synthase_like"/>
    <property type="match status" value="1"/>
</dbReference>
<dbReference type="EMBL" id="UHDT01000001">
    <property type="protein sequence ID" value="SUM57793.1"/>
    <property type="molecule type" value="Genomic_DNA"/>
</dbReference>
<dbReference type="AlphaFoldDB" id="A0A0D6XN95"/>
<name>A0A0D6XN95_9STAP</name>
<evidence type="ECO:0000256" key="7">
    <source>
        <dbReference type="ARBA" id="ARBA00022679"/>
    </source>
</evidence>
<dbReference type="PROSITE" id="PS51177">
    <property type="entry name" value="LUMAZINE_BIND"/>
    <property type="match status" value="2"/>
</dbReference>
<evidence type="ECO:0000256" key="9">
    <source>
        <dbReference type="NCBIfam" id="TIGR00187"/>
    </source>
</evidence>
<dbReference type="SUPFAM" id="SSF63380">
    <property type="entry name" value="Riboflavin synthase domain-like"/>
    <property type="match status" value="2"/>
</dbReference>
<dbReference type="EC" id="2.5.1.9" evidence="4 9"/>
<keyword evidence="14" id="KW-1185">Reference proteome</keyword>
<evidence type="ECO:0000256" key="1">
    <source>
        <dbReference type="ARBA" id="ARBA00000968"/>
    </source>
</evidence>
<keyword evidence="7 13" id="KW-0808">Transferase</keyword>
<dbReference type="RefSeq" id="WP_044361271.1">
    <property type="nucleotide sequence ID" value="NZ_JXWY01000100.1"/>
</dbReference>
<dbReference type="PANTHER" id="PTHR21098:SF12">
    <property type="entry name" value="RIBOFLAVIN SYNTHASE"/>
    <property type="match status" value="1"/>
</dbReference>
<evidence type="ECO:0000256" key="4">
    <source>
        <dbReference type="ARBA" id="ARBA00012827"/>
    </source>
</evidence>
<proteinExistence type="predicted"/>
<dbReference type="Gene3D" id="2.40.30.20">
    <property type="match status" value="2"/>
</dbReference>
<comment type="function">
    <text evidence="2">Catalyzes the dismutation of two molecules of 6,7-dimethyl-8-ribityllumazine, resulting in the formation of riboflavin and 5-amino-6-(D-ribitylamino)uracil.</text>
</comment>
<evidence type="ECO:0000259" key="11">
    <source>
        <dbReference type="PROSITE" id="PS51177"/>
    </source>
</evidence>
<organism evidence="13 15">
    <name type="scientific">Staphylococcus microti</name>
    <dbReference type="NCBI Taxonomy" id="569857"/>
    <lineage>
        <taxon>Bacteria</taxon>
        <taxon>Bacillati</taxon>
        <taxon>Bacillota</taxon>
        <taxon>Bacilli</taxon>
        <taxon>Bacillales</taxon>
        <taxon>Staphylococcaceae</taxon>
        <taxon>Staphylococcus</taxon>
    </lineage>
</organism>